<dbReference type="Pfam" id="PF00583">
    <property type="entry name" value="Acetyltransf_1"/>
    <property type="match status" value="2"/>
</dbReference>
<keyword evidence="2" id="KW-0012">Acyltransferase</keyword>
<evidence type="ECO:0000313" key="4">
    <source>
        <dbReference type="EMBL" id="GGS02443.1"/>
    </source>
</evidence>
<evidence type="ECO:0000256" key="2">
    <source>
        <dbReference type="ARBA" id="ARBA00023315"/>
    </source>
</evidence>
<dbReference type="InterPro" id="IPR016181">
    <property type="entry name" value="Acyl_CoA_acyltransferase"/>
</dbReference>
<feature type="domain" description="N-acetyltransferase" evidence="3">
    <location>
        <begin position="192"/>
        <end position="328"/>
    </location>
</feature>
<dbReference type="EMBL" id="BMQN01000010">
    <property type="protein sequence ID" value="GGS02443.1"/>
    <property type="molecule type" value="Genomic_DNA"/>
</dbReference>
<accession>A0ABQ2S6I1</accession>
<proteinExistence type="predicted"/>
<evidence type="ECO:0000313" key="5">
    <source>
        <dbReference type="Proteomes" id="UP000644548"/>
    </source>
</evidence>
<protein>
    <submittedName>
        <fullName evidence="4">Phosphinothricin acetyltransferase</fullName>
    </submittedName>
</protein>
<keyword evidence="1" id="KW-0808">Transferase</keyword>
<evidence type="ECO:0000256" key="1">
    <source>
        <dbReference type="ARBA" id="ARBA00022679"/>
    </source>
</evidence>
<dbReference type="Gene3D" id="3.40.630.30">
    <property type="match status" value="1"/>
</dbReference>
<evidence type="ECO:0000259" key="3">
    <source>
        <dbReference type="PROSITE" id="PS51186"/>
    </source>
</evidence>
<dbReference type="Proteomes" id="UP000644548">
    <property type="component" value="Unassembled WGS sequence"/>
</dbReference>
<dbReference type="PANTHER" id="PTHR43877:SF6">
    <property type="entry name" value="GCN5-RELATED N-ACETYLTRANSFERASE"/>
    <property type="match status" value="1"/>
</dbReference>
<organism evidence="4 5">
    <name type="scientific">Deinococcus sedimenti</name>
    <dbReference type="NCBI Taxonomy" id="1867090"/>
    <lineage>
        <taxon>Bacteria</taxon>
        <taxon>Thermotogati</taxon>
        <taxon>Deinococcota</taxon>
        <taxon>Deinococci</taxon>
        <taxon>Deinococcales</taxon>
        <taxon>Deinococcaceae</taxon>
        <taxon>Deinococcus</taxon>
    </lineage>
</organism>
<dbReference type="CDD" id="cd04301">
    <property type="entry name" value="NAT_SF"/>
    <property type="match status" value="1"/>
</dbReference>
<gene>
    <name evidence="4" type="ORF">GCM10008960_31410</name>
</gene>
<dbReference type="InterPro" id="IPR000182">
    <property type="entry name" value="GNAT_dom"/>
</dbReference>
<dbReference type="PROSITE" id="PS51186">
    <property type="entry name" value="GNAT"/>
    <property type="match status" value="2"/>
</dbReference>
<dbReference type="PANTHER" id="PTHR43877">
    <property type="entry name" value="AMINOALKYLPHOSPHONATE N-ACETYLTRANSFERASE-RELATED-RELATED"/>
    <property type="match status" value="1"/>
</dbReference>
<dbReference type="SUPFAM" id="SSF55729">
    <property type="entry name" value="Acyl-CoA N-acyltransferases (Nat)"/>
    <property type="match status" value="2"/>
</dbReference>
<dbReference type="InterPro" id="IPR050832">
    <property type="entry name" value="Bact_Acetyltransf"/>
</dbReference>
<name>A0ABQ2S6I1_9DEIO</name>
<sequence>MTVPSALTVRPATDADLGELADLLTAVNPRHPWTAESLAHDLHSLRSHPLGLHVEQWVAHGPDGALLGAASALQFGGMYHPDRYHAEVSVHPGARGRGVGTRLAQLLDAHLRERGAREVLAGAYEDEPRSLHFLHARGFEEVMRFFDNVLTVADFDPDAWTDQAALPGGLRAVSLADLSAELGEDAARRAYYEGWLAAREDVPRTGAATPVAYEDFLTRLDRPEHLPHGTLLAVTPAGEVAALSELYRDLHDPQRLNTGLTGTTRAWRRQGLALALKVAALRLARNLGAREVWTGNATTNAPMLALNDRLGFRPRVAWVEHCWGGLDA</sequence>
<feature type="domain" description="N-acetyltransferase" evidence="3">
    <location>
        <begin position="7"/>
        <end position="167"/>
    </location>
</feature>
<reference evidence="5" key="1">
    <citation type="journal article" date="2019" name="Int. J. Syst. Evol. Microbiol.">
        <title>The Global Catalogue of Microorganisms (GCM) 10K type strain sequencing project: providing services to taxonomists for standard genome sequencing and annotation.</title>
        <authorList>
            <consortium name="The Broad Institute Genomics Platform"/>
            <consortium name="The Broad Institute Genome Sequencing Center for Infectious Disease"/>
            <person name="Wu L."/>
            <person name="Ma J."/>
        </authorList>
    </citation>
    <scope>NUCLEOTIDE SEQUENCE [LARGE SCALE GENOMIC DNA]</scope>
    <source>
        <strain evidence="5">JCM 31405</strain>
    </source>
</reference>
<keyword evidence="5" id="KW-1185">Reference proteome</keyword>
<comment type="caution">
    <text evidence="4">The sequence shown here is derived from an EMBL/GenBank/DDBJ whole genome shotgun (WGS) entry which is preliminary data.</text>
</comment>
<dbReference type="RefSeq" id="WP_189074118.1">
    <property type="nucleotide sequence ID" value="NZ_BMQN01000010.1"/>
</dbReference>